<reference evidence="2 3" key="1">
    <citation type="submission" date="2021-03" db="EMBL/GenBank/DDBJ databases">
        <title>Antimicrobial resistance genes in bacteria isolated from Japanese honey, and their potential for conferring macrolide and lincosamide resistance in the American foulbrood pathogen Paenibacillus larvae.</title>
        <authorList>
            <person name="Okamoto M."/>
            <person name="Kumagai M."/>
            <person name="Kanamori H."/>
            <person name="Takamatsu D."/>
        </authorList>
    </citation>
    <scope>NUCLEOTIDE SEQUENCE [LARGE SCALE GENOMIC DNA]</scope>
    <source>
        <strain evidence="2 3">J6TS1</strain>
    </source>
</reference>
<comment type="caution">
    <text evidence="2">The sequence shown here is derived from an EMBL/GenBank/DDBJ whole genome shotgun (WGS) entry which is preliminary data.</text>
</comment>
<feature type="domain" description="Rv2525c-like glycoside hydrolase-like" evidence="1">
    <location>
        <begin position="2"/>
        <end position="38"/>
    </location>
</feature>
<evidence type="ECO:0000259" key="1">
    <source>
        <dbReference type="Pfam" id="PF08924"/>
    </source>
</evidence>
<sequence>MQPGELATIFDAGLSVFPIYQTYVSRVSYFNYEQGVEDELQLSMLIENMVSKKTRPSTLQLISMLMGQILQTIYSIF</sequence>
<evidence type="ECO:0000313" key="2">
    <source>
        <dbReference type="EMBL" id="GIN95919.1"/>
    </source>
</evidence>
<accession>A0ABQ4KW87</accession>
<evidence type="ECO:0000313" key="3">
    <source>
        <dbReference type="Proteomes" id="UP000680670"/>
    </source>
</evidence>
<keyword evidence="3" id="KW-1185">Reference proteome</keyword>
<dbReference type="Proteomes" id="UP000680670">
    <property type="component" value="Unassembled WGS sequence"/>
</dbReference>
<name>A0ABQ4KW87_SIMTE</name>
<organism evidence="2 3">
    <name type="scientific">Siminovitchia terrae</name>
    <name type="common">Bacillus terrae</name>
    <dbReference type="NCBI Taxonomy" id="1914933"/>
    <lineage>
        <taxon>Bacteria</taxon>
        <taxon>Bacillati</taxon>
        <taxon>Bacillota</taxon>
        <taxon>Bacilli</taxon>
        <taxon>Bacillales</taxon>
        <taxon>Bacillaceae</taxon>
        <taxon>Siminovitchia</taxon>
    </lineage>
</organism>
<dbReference type="InterPro" id="IPR015020">
    <property type="entry name" value="Rv2525c-like_Glyco_Hydro-like"/>
</dbReference>
<dbReference type="Gene3D" id="3.20.20.80">
    <property type="entry name" value="Glycosidases"/>
    <property type="match status" value="1"/>
</dbReference>
<dbReference type="Pfam" id="PF08924">
    <property type="entry name" value="Rv2525c_GlyHyd-like"/>
    <property type="match status" value="1"/>
</dbReference>
<dbReference type="EMBL" id="BORJ01000004">
    <property type="protein sequence ID" value="GIN95919.1"/>
    <property type="molecule type" value="Genomic_DNA"/>
</dbReference>
<gene>
    <name evidence="2" type="ORF">J6TS1_17890</name>
</gene>
<proteinExistence type="predicted"/>
<protein>
    <recommendedName>
        <fullName evidence="1">Rv2525c-like glycoside hydrolase-like domain-containing protein</fullName>
    </recommendedName>
</protein>